<sequence>MAREEAHCRVDDVSLNYVKAGRGDHYVLCLPGAIGSWQTDFKIVLDKFDHDDFTIVCWDPPGFGKSRPPNRDFSPGYNARDASKAFKLMQALNLLPFSIFGWSDGGITALQIGFQQRNTDNVNKIVIWGSTSYVTEEMVMVYRGVMDTSKWSEHSRRPYVEMYGEEYFQWAWANHLQARIDLFERHNGNKCREIVPFVPQPVLILHGKNDIYATQEHPDFFLRTLPNSKLLIKDGAAHNLHIQHFNWFKQHVSDFLLNH</sequence>
<organism evidence="2 3">
    <name type="scientific">Plectus sambesii</name>
    <dbReference type="NCBI Taxonomy" id="2011161"/>
    <lineage>
        <taxon>Eukaryota</taxon>
        <taxon>Metazoa</taxon>
        <taxon>Ecdysozoa</taxon>
        <taxon>Nematoda</taxon>
        <taxon>Chromadorea</taxon>
        <taxon>Plectida</taxon>
        <taxon>Plectina</taxon>
        <taxon>Plectoidea</taxon>
        <taxon>Plectidae</taxon>
        <taxon>Plectus</taxon>
    </lineage>
</organism>
<dbReference type="WBParaSite" id="PSAMB.scaffold9817size4598.g32776.t1">
    <property type="protein sequence ID" value="PSAMB.scaffold9817size4598.g32776.t1"/>
    <property type="gene ID" value="PSAMB.scaffold9817size4598.g32776"/>
</dbReference>
<evidence type="ECO:0000313" key="3">
    <source>
        <dbReference type="WBParaSite" id="PSAMB.scaffold9817size4598.g32776.t1"/>
    </source>
</evidence>
<proteinExistence type="predicted"/>
<dbReference type="PANTHER" id="PTHR46331:SF2">
    <property type="entry name" value="VALACYCLOVIR HYDROLASE"/>
    <property type="match status" value="1"/>
</dbReference>
<dbReference type="PRINTS" id="PR00111">
    <property type="entry name" value="ABHYDROLASE"/>
</dbReference>
<feature type="domain" description="AB hydrolase-1" evidence="1">
    <location>
        <begin position="27"/>
        <end position="142"/>
    </location>
</feature>
<name>A0A914XUZ3_9BILA</name>
<dbReference type="Proteomes" id="UP000887566">
    <property type="component" value="Unplaced"/>
</dbReference>
<dbReference type="SUPFAM" id="SSF53474">
    <property type="entry name" value="alpha/beta-Hydrolases"/>
    <property type="match status" value="1"/>
</dbReference>
<evidence type="ECO:0000259" key="1">
    <source>
        <dbReference type="Pfam" id="PF00561"/>
    </source>
</evidence>
<dbReference type="AlphaFoldDB" id="A0A914XUZ3"/>
<dbReference type="GO" id="GO:0017171">
    <property type="term" value="F:serine hydrolase activity"/>
    <property type="evidence" value="ECO:0007669"/>
    <property type="project" value="TreeGrafter"/>
</dbReference>
<evidence type="ECO:0000313" key="2">
    <source>
        <dbReference type="Proteomes" id="UP000887566"/>
    </source>
</evidence>
<dbReference type="PANTHER" id="PTHR46331">
    <property type="entry name" value="VALACYCLOVIR HYDROLASE"/>
    <property type="match status" value="1"/>
</dbReference>
<accession>A0A914XUZ3</accession>
<reference evidence="3" key="1">
    <citation type="submission" date="2022-11" db="UniProtKB">
        <authorList>
            <consortium name="WormBaseParasite"/>
        </authorList>
    </citation>
    <scope>IDENTIFICATION</scope>
</reference>
<keyword evidence="2" id="KW-1185">Reference proteome</keyword>
<dbReference type="Gene3D" id="3.40.50.1820">
    <property type="entry name" value="alpha/beta hydrolase"/>
    <property type="match status" value="1"/>
</dbReference>
<dbReference type="InterPro" id="IPR029058">
    <property type="entry name" value="AB_hydrolase_fold"/>
</dbReference>
<dbReference type="InterPro" id="IPR000073">
    <property type="entry name" value="AB_hydrolase_1"/>
</dbReference>
<dbReference type="Pfam" id="PF00561">
    <property type="entry name" value="Abhydrolase_1"/>
    <property type="match status" value="1"/>
</dbReference>
<protein>
    <submittedName>
        <fullName evidence="3">AB hydrolase-1 domain-containing protein</fullName>
    </submittedName>
</protein>